<name>A0A327RIS1_9FLAO</name>
<reference evidence="1 2" key="1">
    <citation type="submission" date="2018-06" db="EMBL/GenBank/DDBJ databases">
        <title>Genomic Encyclopedia of Archaeal and Bacterial Type Strains, Phase II (KMG-II): from individual species to whole genera.</title>
        <authorList>
            <person name="Goeker M."/>
        </authorList>
    </citation>
    <scope>NUCLEOTIDE SEQUENCE [LARGE SCALE GENOMIC DNA]</scope>
    <source>
        <strain evidence="1 2">DSM 24464</strain>
    </source>
</reference>
<evidence type="ECO:0008006" key="3">
    <source>
        <dbReference type="Google" id="ProtNLM"/>
    </source>
</evidence>
<dbReference type="Proteomes" id="UP000248703">
    <property type="component" value="Unassembled WGS sequence"/>
</dbReference>
<organism evidence="1 2">
    <name type="scientific">Olleya aquimaris</name>
    <dbReference type="NCBI Taxonomy" id="639310"/>
    <lineage>
        <taxon>Bacteria</taxon>
        <taxon>Pseudomonadati</taxon>
        <taxon>Bacteroidota</taxon>
        <taxon>Flavobacteriia</taxon>
        <taxon>Flavobacteriales</taxon>
        <taxon>Flavobacteriaceae</taxon>
    </lineage>
</organism>
<evidence type="ECO:0000313" key="2">
    <source>
        <dbReference type="Proteomes" id="UP000248703"/>
    </source>
</evidence>
<evidence type="ECO:0000313" key="1">
    <source>
        <dbReference type="EMBL" id="RAJ16976.1"/>
    </source>
</evidence>
<keyword evidence="2" id="KW-1185">Reference proteome</keyword>
<accession>A0A327RIS1</accession>
<dbReference type="EMBL" id="QLLO01000002">
    <property type="protein sequence ID" value="RAJ16976.1"/>
    <property type="molecule type" value="Genomic_DNA"/>
</dbReference>
<proteinExistence type="predicted"/>
<sequence>MVNYNPKEWVVVLGSGYSINNLPESLISWINQTKARIAINKFGYFFDLTKVKPNKLYFHDCNDETAEFFLRQSIEKTSKLDDISYYLSSEIEQYVCHEKLKYLSKITRFRSIHFLVSILRKLYKPFFKNSFNRIREDIELKNSFKPIFIKKKNKTKFIRIESLFSENNIWGNSFNDSLYHFRGSLTTVFNVISIDYPKTNILMLGVDLNDNRYFFDRELDDLKKKHKVGEDWTTNYMKNSGKHFSAVEMKGVSIFDAINYCVSNLASTGNILYAFPSENASIFKSGIKEFKIKSQK</sequence>
<dbReference type="RefSeq" id="WP_111659091.1">
    <property type="nucleotide sequence ID" value="NZ_QLLO01000002.1"/>
</dbReference>
<gene>
    <name evidence="1" type="ORF">LY08_00754</name>
</gene>
<protein>
    <recommendedName>
        <fullName evidence="3">DUF115 domain-containing protein</fullName>
    </recommendedName>
</protein>
<dbReference type="OrthoDB" id="1454133at2"/>
<dbReference type="AlphaFoldDB" id="A0A327RIS1"/>
<comment type="caution">
    <text evidence="1">The sequence shown here is derived from an EMBL/GenBank/DDBJ whole genome shotgun (WGS) entry which is preliminary data.</text>
</comment>